<dbReference type="OrthoDB" id="8448547at2"/>
<keyword evidence="2" id="KW-1185">Reference proteome</keyword>
<name>A0A2S8SAL0_9RHOB</name>
<protein>
    <submittedName>
        <fullName evidence="1">Lambda family phage tail tape measure protein</fullName>
    </submittedName>
</protein>
<dbReference type="RefSeq" id="WP_105514029.1">
    <property type="nucleotide sequence ID" value="NZ_PVEP01000002.1"/>
</dbReference>
<organism evidence="1 2">
    <name type="scientific">Albidovulum denitrificans</name>
    <dbReference type="NCBI Taxonomy" id="404881"/>
    <lineage>
        <taxon>Bacteria</taxon>
        <taxon>Pseudomonadati</taxon>
        <taxon>Pseudomonadota</taxon>
        <taxon>Alphaproteobacteria</taxon>
        <taxon>Rhodobacterales</taxon>
        <taxon>Paracoccaceae</taxon>
        <taxon>Albidovulum</taxon>
    </lineage>
</organism>
<reference evidence="1 2" key="1">
    <citation type="submission" date="2018-02" db="EMBL/GenBank/DDBJ databases">
        <title>Genomic Encyclopedia of Archaeal and Bacterial Type Strains, Phase II (KMG-II): from individual species to whole genera.</title>
        <authorList>
            <person name="Goeker M."/>
        </authorList>
    </citation>
    <scope>NUCLEOTIDE SEQUENCE [LARGE SCALE GENOMIC DNA]</scope>
    <source>
        <strain evidence="1 2">DSM 18921</strain>
    </source>
</reference>
<proteinExistence type="predicted"/>
<evidence type="ECO:0000313" key="2">
    <source>
        <dbReference type="Proteomes" id="UP000238338"/>
    </source>
</evidence>
<evidence type="ECO:0000313" key="1">
    <source>
        <dbReference type="EMBL" id="PQV57820.1"/>
    </source>
</evidence>
<comment type="caution">
    <text evidence="1">The sequence shown here is derived from an EMBL/GenBank/DDBJ whole genome shotgun (WGS) entry which is preliminary data.</text>
</comment>
<accession>A0A2S8SAL0</accession>
<sequence length="220" mass="22806">MALTDGLDGLAQQVTTLEQTLGGAQTMTAAFDAELGRMRDSMVFTGREVSSLSTSIGGGLRRAFDGLVFDGMKLSDALKGLAQTMVDSVYNIAMRPVQQAVGGAIAGGMNGLLSGLFPFEKGGSFAQGRVMPFARGGVVSSPTMFPMRGARGLMGEAGPEAIMPLTRGADGRLGVQAQGGGRAVNIVMNVTTPDVQGFARSQSQIAAQMSRALARGERNR</sequence>
<dbReference type="Proteomes" id="UP000238338">
    <property type="component" value="Unassembled WGS sequence"/>
</dbReference>
<gene>
    <name evidence="1" type="ORF">LX70_01629</name>
</gene>
<dbReference type="EMBL" id="PVEP01000002">
    <property type="protein sequence ID" value="PQV57820.1"/>
    <property type="molecule type" value="Genomic_DNA"/>
</dbReference>
<dbReference type="AlphaFoldDB" id="A0A2S8SAL0"/>